<proteinExistence type="predicted"/>
<keyword evidence="4" id="KW-0067">ATP-binding</keyword>
<evidence type="ECO:0000256" key="1">
    <source>
        <dbReference type="ARBA" id="ARBA00022527"/>
    </source>
</evidence>
<dbReference type="InterPro" id="IPR003594">
    <property type="entry name" value="HATPase_dom"/>
</dbReference>
<dbReference type="AlphaFoldDB" id="A0A2T7G5W5"/>
<dbReference type="RefSeq" id="WP_108692390.1">
    <property type="nucleotide sequence ID" value="NZ_QCYH01000006.1"/>
</dbReference>
<keyword evidence="4" id="KW-0547">Nucleotide-binding</keyword>
<feature type="region of interest" description="Disordered" evidence="2">
    <location>
        <begin position="1"/>
        <end position="22"/>
    </location>
</feature>
<keyword evidence="1" id="KW-0418">Kinase</keyword>
<dbReference type="Proteomes" id="UP000244446">
    <property type="component" value="Unassembled WGS sequence"/>
</dbReference>
<name>A0A2T7G5W5_9RHOB</name>
<evidence type="ECO:0000313" key="5">
    <source>
        <dbReference type="Proteomes" id="UP000244446"/>
    </source>
</evidence>
<keyword evidence="5" id="KW-1185">Reference proteome</keyword>
<keyword evidence="1" id="KW-0808">Transferase</keyword>
<keyword evidence="1" id="KW-0723">Serine/threonine-protein kinase</keyword>
<organism evidence="4 5">
    <name type="scientific">Pelagivirga sediminicola</name>
    <dbReference type="NCBI Taxonomy" id="2170575"/>
    <lineage>
        <taxon>Bacteria</taxon>
        <taxon>Pseudomonadati</taxon>
        <taxon>Pseudomonadota</taxon>
        <taxon>Alphaproteobacteria</taxon>
        <taxon>Rhodobacterales</taxon>
        <taxon>Paracoccaceae</taxon>
        <taxon>Pelagivirga</taxon>
    </lineage>
</organism>
<dbReference type="Gene3D" id="3.30.565.10">
    <property type="entry name" value="Histidine kinase-like ATPase, C-terminal domain"/>
    <property type="match status" value="1"/>
</dbReference>
<dbReference type="SUPFAM" id="SSF55874">
    <property type="entry name" value="ATPase domain of HSP90 chaperone/DNA topoisomerase II/histidine kinase"/>
    <property type="match status" value="1"/>
</dbReference>
<evidence type="ECO:0000313" key="4">
    <source>
        <dbReference type="EMBL" id="PVA09767.1"/>
    </source>
</evidence>
<dbReference type="PANTHER" id="PTHR35526:SF3">
    <property type="entry name" value="ANTI-SIGMA-F FACTOR RSBW"/>
    <property type="match status" value="1"/>
</dbReference>
<dbReference type="InterPro" id="IPR050267">
    <property type="entry name" value="Anti-sigma-factor_SerPK"/>
</dbReference>
<dbReference type="OrthoDB" id="9792240at2"/>
<evidence type="ECO:0000256" key="2">
    <source>
        <dbReference type="SAM" id="MobiDB-lite"/>
    </source>
</evidence>
<dbReference type="EMBL" id="QCYH01000006">
    <property type="protein sequence ID" value="PVA09767.1"/>
    <property type="molecule type" value="Genomic_DNA"/>
</dbReference>
<dbReference type="PANTHER" id="PTHR35526">
    <property type="entry name" value="ANTI-SIGMA-F FACTOR RSBW-RELATED"/>
    <property type="match status" value="1"/>
</dbReference>
<dbReference type="InterPro" id="IPR036890">
    <property type="entry name" value="HATPase_C_sf"/>
</dbReference>
<accession>A0A2T7G5W5</accession>
<protein>
    <submittedName>
        <fullName evidence="4">ATP-binding protein</fullName>
    </submittedName>
</protein>
<dbReference type="GO" id="GO:0005524">
    <property type="term" value="F:ATP binding"/>
    <property type="evidence" value="ECO:0007669"/>
    <property type="project" value="UniProtKB-KW"/>
</dbReference>
<sequence>MTRQSRHPGTAAAPDPARSDHRGTALEVFTLTASGQAIRQALREMHAFLRRAGLDADECGTAEIVLAEVMNNIAEHAYAGQGVGDIRVTLTIDRRNLTARIVDRGAALPDLRPPRGQLPGMGSAIPALPEGGFGWFLIRALTSDLRYERREGENHLHLCLNLKAPARVCPDR</sequence>
<gene>
    <name evidence="4" type="ORF">DC366_11635</name>
</gene>
<dbReference type="Pfam" id="PF13581">
    <property type="entry name" value="HATPase_c_2"/>
    <property type="match status" value="1"/>
</dbReference>
<feature type="domain" description="Histidine kinase/HSP90-like ATPase" evidence="3">
    <location>
        <begin position="33"/>
        <end position="159"/>
    </location>
</feature>
<dbReference type="GO" id="GO:0004674">
    <property type="term" value="F:protein serine/threonine kinase activity"/>
    <property type="evidence" value="ECO:0007669"/>
    <property type="project" value="UniProtKB-KW"/>
</dbReference>
<comment type="caution">
    <text evidence="4">The sequence shown here is derived from an EMBL/GenBank/DDBJ whole genome shotgun (WGS) entry which is preliminary data.</text>
</comment>
<evidence type="ECO:0000259" key="3">
    <source>
        <dbReference type="Pfam" id="PF13581"/>
    </source>
</evidence>
<dbReference type="CDD" id="cd16936">
    <property type="entry name" value="HATPase_RsbW-like"/>
    <property type="match status" value="1"/>
</dbReference>
<reference evidence="4 5" key="1">
    <citation type="submission" date="2018-04" db="EMBL/GenBank/DDBJ databases">
        <title>Pelagivirga bohaiensis gen. nov., sp. nov., a bacterium isolated from the Bohai Sea.</title>
        <authorList>
            <person name="Ji X."/>
        </authorList>
    </citation>
    <scope>NUCLEOTIDE SEQUENCE [LARGE SCALE GENOMIC DNA]</scope>
    <source>
        <strain evidence="4 5">BH-SD19</strain>
    </source>
</reference>